<sequence length="244" mass="28408">MKFGKELLLRIVQSNPQWAPFWLSYNILKKRIKTATSTAHRATKQQNIAESKVEVAFFRDLQVELKKISLFYVAEEKRCFLRYQKLHSMLKSHRKERNIEASKLQRLLFAFVHFYHKCIRLESFAVMNYQGFSKILKKHDKMTGYNTRSRYMLRKVNLSPFSSYQNLLKILSNTEKMFFEVDRNVRMAATMPAQKLKIRAQATNDPGMLSTVKPTPPLPSKFLFSSVTPSIVAASFHASTLKSS</sequence>
<dbReference type="InterPro" id="IPR031142">
    <property type="entry name" value="SPX_prot"/>
</dbReference>
<dbReference type="OrthoDB" id="6493944at2759"/>
<dbReference type="GeneID" id="94345917"/>
<protein>
    <recommendedName>
        <fullName evidence="1">SPX domain-containing protein</fullName>
    </recommendedName>
</protein>
<dbReference type="PROSITE" id="PS51382">
    <property type="entry name" value="SPX"/>
    <property type="match status" value="1"/>
</dbReference>
<comment type="caution">
    <text evidence="2">The sequence shown here is derived from an EMBL/GenBank/DDBJ whole genome shotgun (WGS) entry which is preliminary data.</text>
</comment>
<dbReference type="InterPro" id="IPR004331">
    <property type="entry name" value="SPX_dom"/>
</dbReference>
<dbReference type="Proteomes" id="UP000294530">
    <property type="component" value="Unassembled WGS sequence"/>
</dbReference>
<organism evidence="2 3">
    <name type="scientific">Bremia lactucae</name>
    <name type="common">Lettuce downy mildew</name>
    <dbReference type="NCBI Taxonomy" id="4779"/>
    <lineage>
        <taxon>Eukaryota</taxon>
        <taxon>Sar</taxon>
        <taxon>Stramenopiles</taxon>
        <taxon>Oomycota</taxon>
        <taxon>Peronosporomycetes</taxon>
        <taxon>Peronosporales</taxon>
        <taxon>Peronosporaceae</taxon>
        <taxon>Bremia</taxon>
    </lineage>
</organism>
<dbReference type="KEGG" id="blac:94345917"/>
<name>A0A976FE17_BRELC</name>
<keyword evidence="3" id="KW-1185">Reference proteome</keyword>
<reference evidence="2 3" key="1">
    <citation type="journal article" date="2021" name="Genome Biol.">
        <title>AFLAP: assembly-free linkage analysis pipeline using k-mers from genome sequencing data.</title>
        <authorList>
            <person name="Fletcher K."/>
            <person name="Zhang L."/>
            <person name="Gil J."/>
            <person name="Han R."/>
            <person name="Cavanaugh K."/>
            <person name="Michelmore R."/>
        </authorList>
    </citation>
    <scope>NUCLEOTIDE SEQUENCE [LARGE SCALE GENOMIC DNA]</scope>
    <source>
        <strain evidence="2 3">SF5</strain>
    </source>
</reference>
<proteinExistence type="predicted"/>
<dbReference type="Pfam" id="PF03105">
    <property type="entry name" value="SPX"/>
    <property type="match status" value="1"/>
</dbReference>
<accession>A0A976FE17</accession>
<dbReference type="CDD" id="cd14447">
    <property type="entry name" value="SPX"/>
    <property type="match status" value="1"/>
</dbReference>
<evidence type="ECO:0000259" key="1">
    <source>
        <dbReference type="PROSITE" id="PS51382"/>
    </source>
</evidence>
<dbReference type="PANTHER" id="PTHR45978:SF7">
    <property type="entry name" value="SPX DOMAIN-CONTAINING PROTEIN 4"/>
    <property type="match status" value="1"/>
</dbReference>
<feature type="domain" description="SPX" evidence="1">
    <location>
        <begin position="1"/>
        <end position="153"/>
    </location>
</feature>
<dbReference type="AlphaFoldDB" id="A0A976FE17"/>
<dbReference type="RefSeq" id="XP_067814562.1">
    <property type="nucleotide sequence ID" value="XM_067960246.1"/>
</dbReference>
<dbReference type="PANTHER" id="PTHR45978">
    <property type="entry name" value="SPX DOMAIN-CONTAINING PROTEIN 3"/>
    <property type="match status" value="1"/>
</dbReference>
<gene>
    <name evidence="2" type="ORF">CCR75_002146</name>
</gene>
<evidence type="ECO:0000313" key="3">
    <source>
        <dbReference type="Proteomes" id="UP000294530"/>
    </source>
</evidence>
<dbReference type="GO" id="GO:0016036">
    <property type="term" value="P:cellular response to phosphate starvation"/>
    <property type="evidence" value="ECO:0007669"/>
    <property type="project" value="InterPro"/>
</dbReference>
<evidence type="ECO:0000313" key="2">
    <source>
        <dbReference type="EMBL" id="TDH65063.1"/>
    </source>
</evidence>
<dbReference type="EMBL" id="SHOA02000220">
    <property type="protein sequence ID" value="TDH65063.1"/>
    <property type="molecule type" value="Genomic_DNA"/>
</dbReference>